<dbReference type="SUPFAM" id="SSF46689">
    <property type="entry name" value="Homeodomain-like"/>
    <property type="match status" value="1"/>
</dbReference>
<dbReference type="GO" id="GO:0046677">
    <property type="term" value="P:response to antibiotic"/>
    <property type="evidence" value="ECO:0007669"/>
    <property type="project" value="InterPro"/>
</dbReference>
<name>A0A6V8SNQ3_9CLOT</name>
<dbReference type="PRINTS" id="PR00455">
    <property type="entry name" value="HTHTETR"/>
</dbReference>
<keyword evidence="2" id="KW-0805">Transcription regulation</keyword>
<dbReference type="PRINTS" id="PR00400">
    <property type="entry name" value="TETREPRESSOR"/>
</dbReference>
<dbReference type="EMBL" id="BLZR01000001">
    <property type="protein sequence ID" value="GFP76493.1"/>
    <property type="molecule type" value="Genomic_DNA"/>
</dbReference>
<keyword evidence="4" id="KW-0804">Transcription</keyword>
<evidence type="ECO:0000313" key="8">
    <source>
        <dbReference type="Proteomes" id="UP000580568"/>
    </source>
</evidence>
<dbReference type="PROSITE" id="PS50977">
    <property type="entry name" value="HTH_TETR_2"/>
    <property type="match status" value="1"/>
</dbReference>
<dbReference type="Pfam" id="PF02909">
    <property type="entry name" value="TetR_C_1"/>
    <property type="match status" value="1"/>
</dbReference>
<sequence>MKEPIGKNKIIEKSWELLKEEGISGFSMRKLAKSVEMTVSSLYYHFESKEALFNEMIDQASGTIAYPINEREWDMRLRKYAENILSVLSEYAQLAQLLMMYPPTSSNYGKLMDNLLKIIENLNLSEENKLYAVNYYLNYILTFKLDSENMASNEKLNFTEGSGFSQSNTPYLYKLKSEGFFDKLGSREMFEFGLDIFINGIKVLEKSL</sequence>
<evidence type="ECO:0000256" key="4">
    <source>
        <dbReference type="ARBA" id="ARBA00023163"/>
    </source>
</evidence>
<dbReference type="SUPFAM" id="SSF48498">
    <property type="entry name" value="Tetracyclin repressor-like, C-terminal domain"/>
    <property type="match status" value="1"/>
</dbReference>
<dbReference type="Gene3D" id="1.10.357.10">
    <property type="entry name" value="Tetracycline Repressor, domain 2"/>
    <property type="match status" value="1"/>
</dbReference>
<evidence type="ECO:0000256" key="3">
    <source>
        <dbReference type="ARBA" id="ARBA00023125"/>
    </source>
</evidence>
<keyword evidence="1" id="KW-0678">Repressor</keyword>
<dbReference type="RefSeq" id="WP_183277917.1">
    <property type="nucleotide sequence ID" value="NZ_BLZR01000001.1"/>
</dbReference>
<evidence type="ECO:0000256" key="5">
    <source>
        <dbReference type="PROSITE-ProRule" id="PRU00335"/>
    </source>
</evidence>
<dbReference type="PANTHER" id="PTHR43479:SF11">
    <property type="entry name" value="ACREF_ENVCD OPERON REPRESSOR-RELATED"/>
    <property type="match status" value="1"/>
</dbReference>
<dbReference type="InterPro" id="IPR009057">
    <property type="entry name" value="Homeodomain-like_sf"/>
</dbReference>
<evidence type="ECO:0000259" key="6">
    <source>
        <dbReference type="PROSITE" id="PS50977"/>
    </source>
</evidence>
<keyword evidence="3 5" id="KW-0238">DNA-binding</keyword>
<comment type="caution">
    <text evidence="7">The sequence shown here is derived from an EMBL/GenBank/DDBJ whole genome shotgun (WGS) entry which is preliminary data.</text>
</comment>
<keyword evidence="8" id="KW-1185">Reference proteome</keyword>
<dbReference type="GO" id="GO:0003677">
    <property type="term" value="F:DNA binding"/>
    <property type="evidence" value="ECO:0007669"/>
    <property type="project" value="UniProtKB-UniRule"/>
</dbReference>
<evidence type="ECO:0000313" key="7">
    <source>
        <dbReference type="EMBL" id="GFP76493.1"/>
    </source>
</evidence>
<dbReference type="Gene3D" id="1.10.10.60">
    <property type="entry name" value="Homeodomain-like"/>
    <property type="match status" value="1"/>
</dbReference>
<dbReference type="PANTHER" id="PTHR43479">
    <property type="entry name" value="ACREF/ENVCD OPERON REPRESSOR-RELATED"/>
    <property type="match status" value="1"/>
</dbReference>
<dbReference type="InterPro" id="IPR050624">
    <property type="entry name" value="HTH-type_Tx_Regulator"/>
</dbReference>
<dbReference type="InterPro" id="IPR036271">
    <property type="entry name" value="Tet_transcr_reg_TetR-rel_C_sf"/>
</dbReference>
<reference evidence="7 8" key="1">
    <citation type="submission" date="2020-07" db="EMBL/GenBank/DDBJ databases">
        <title>A new beta-1,3-glucan-decomposing anaerobic bacterium isolated from anoxic soil subjected to biological soil disinfestation.</title>
        <authorList>
            <person name="Ueki A."/>
            <person name="Tonouchi A."/>
        </authorList>
    </citation>
    <scope>NUCLEOTIDE SEQUENCE [LARGE SCALE GENOMIC DNA]</scope>
    <source>
        <strain evidence="7 8">TW1</strain>
    </source>
</reference>
<feature type="DNA-binding region" description="H-T-H motif" evidence="5">
    <location>
        <begin position="27"/>
        <end position="46"/>
    </location>
</feature>
<dbReference type="Pfam" id="PF00440">
    <property type="entry name" value="TetR_N"/>
    <property type="match status" value="1"/>
</dbReference>
<dbReference type="GO" id="GO:0045892">
    <property type="term" value="P:negative regulation of DNA-templated transcription"/>
    <property type="evidence" value="ECO:0007669"/>
    <property type="project" value="InterPro"/>
</dbReference>
<dbReference type="AlphaFoldDB" id="A0A6V8SNQ3"/>
<evidence type="ECO:0000256" key="1">
    <source>
        <dbReference type="ARBA" id="ARBA00022491"/>
    </source>
</evidence>
<accession>A0A6V8SNQ3</accession>
<dbReference type="InterPro" id="IPR004111">
    <property type="entry name" value="Repressor_TetR_C"/>
</dbReference>
<organism evidence="7 8">
    <name type="scientific">Clostridium fungisolvens</name>
    <dbReference type="NCBI Taxonomy" id="1604897"/>
    <lineage>
        <taxon>Bacteria</taxon>
        <taxon>Bacillati</taxon>
        <taxon>Bacillota</taxon>
        <taxon>Clostridia</taxon>
        <taxon>Eubacteriales</taxon>
        <taxon>Clostridiaceae</taxon>
        <taxon>Clostridium</taxon>
    </lineage>
</organism>
<dbReference type="InterPro" id="IPR001647">
    <property type="entry name" value="HTH_TetR"/>
</dbReference>
<dbReference type="InterPro" id="IPR003012">
    <property type="entry name" value="Tet_transcr_reg_TetR"/>
</dbReference>
<protein>
    <submittedName>
        <fullName evidence="7">Tetracycline repressor protein class B from transposon Tn10</fullName>
    </submittedName>
</protein>
<feature type="domain" description="HTH tetR-type" evidence="6">
    <location>
        <begin position="4"/>
        <end position="64"/>
    </location>
</feature>
<evidence type="ECO:0000256" key="2">
    <source>
        <dbReference type="ARBA" id="ARBA00023015"/>
    </source>
</evidence>
<gene>
    <name evidence="7" type="ORF">bsdtw1_02596</name>
</gene>
<dbReference type="Proteomes" id="UP000580568">
    <property type="component" value="Unassembled WGS sequence"/>
</dbReference>
<proteinExistence type="predicted"/>